<keyword evidence="1" id="KW-0175">Coiled coil</keyword>
<proteinExistence type="predicted"/>
<dbReference type="EMBL" id="LAZR01003158">
    <property type="protein sequence ID" value="KKN21312.1"/>
    <property type="molecule type" value="Genomic_DNA"/>
</dbReference>
<reference evidence="2" key="1">
    <citation type="journal article" date="2015" name="Nature">
        <title>Complex archaea that bridge the gap between prokaryotes and eukaryotes.</title>
        <authorList>
            <person name="Spang A."/>
            <person name="Saw J.H."/>
            <person name="Jorgensen S.L."/>
            <person name="Zaremba-Niedzwiedzka K."/>
            <person name="Martijn J."/>
            <person name="Lind A.E."/>
            <person name="van Eijk R."/>
            <person name="Schleper C."/>
            <person name="Guy L."/>
            <person name="Ettema T.J."/>
        </authorList>
    </citation>
    <scope>NUCLEOTIDE SEQUENCE</scope>
</reference>
<evidence type="ECO:0000256" key="1">
    <source>
        <dbReference type="SAM" id="Coils"/>
    </source>
</evidence>
<name>A0A0F9PA39_9ZZZZ</name>
<accession>A0A0F9PA39</accession>
<protein>
    <submittedName>
        <fullName evidence="2">Uncharacterized protein</fullName>
    </submittedName>
</protein>
<comment type="caution">
    <text evidence="2">The sequence shown here is derived from an EMBL/GenBank/DDBJ whole genome shotgun (WGS) entry which is preliminary data.</text>
</comment>
<sequence>MNTETERVVAVIAGNTVCKVLEKYLVSDRIETSRNRNIARGVLALGGLGAGLAGASGKVTKVSENVALFATALGSNNALEWAAGKDAVLFKWMYPDESRAYSTMRPGELVNIQDERYTRQMNTLRSQVQKLTSENAILKGQPSAPNAAAIATGLSATQMESELGFI</sequence>
<evidence type="ECO:0000313" key="2">
    <source>
        <dbReference type="EMBL" id="KKN21312.1"/>
    </source>
</evidence>
<feature type="coiled-coil region" evidence="1">
    <location>
        <begin position="114"/>
        <end position="141"/>
    </location>
</feature>
<organism evidence="2">
    <name type="scientific">marine sediment metagenome</name>
    <dbReference type="NCBI Taxonomy" id="412755"/>
    <lineage>
        <taxon>unclassified sequences</taxon>
        <taxon>metagenomes</taxon>
        <taxon>ecological metagenomes</taxon>
    </lineage>
</organism>
<gene>
    <name evidence="2" type="ORF">LCGC14_0926540</name>
</gene>
<dbReference type="AlphaFoldDB" id="A0A0F9PA39"/>